<protein>
    <submittedName>
        <fullName evidence="2">Putative baseplate assembly protein</fullName>
    </submittedName>
</protein>
<evidence type="ECO:0000313" key="2">
    <source>
        <dbReference type="EMBL" id="AQS66306.1"/>
    </source>
</evidence>
<keyword evidence="3" id="KW-1185">Reference proteome</keyword>
<feature type="region of interest" description="Disordered" evidence="1">
    <location>
        <begin position="612"/>
        <end position="640"/>
    </location>
</feature>
<accession>A0A1S6J3H0</accession>
<evidence type="ECO:0000313" key="3">
    <source>
        <dbReference type="Proteomes" id="UP000189443"/>
    </source>
</evidence>
<name>A0A1S6J3H0_9ACTN</name>
<evidence type="ECO:0000256" key="1">
    <source>
        <dbReference type="SAM" id="MobiDB-lite"/>
    </source>
</evidence>
<dbReference type="InterPro" id="IPR011749">
    <property type="entry name" value="CHP02243"/>
</dbReference>
<sequence length="933" mass="100925">MTVLDGPDDDLRAGGPAGIAEVRAHPDRRTLTVTFFGALPQRVNRDSFLIEGGRRVVGVRVVRVAPEAGPEPDGVGVTRLRLDLDRPGDESAYRLRLLGRGFHGAHDQADFTFDPGVRRHPQGAPRIVPADGPPVGPAPAIDYLAKDYASFRRLLLERLSLTLPQWNERHVPDLWVTLVELLAHVGDRLSYQQDAVATEAYLDTARLRTSVRRHARLVGHAMHDGCAARTVVCVETSAPLTVRTDDLAFTALPKDAGARAGGPAMSREALTAGPHPVYQPLERRTVLLRPEHNGVPLWAWGQDAFRLPVGTTRAALVDGHGGQRALHLKAGDLLVLEETQGPGGGAPDPGHRQAVRLTRATRDVDADSGTPVVKIAWADEDALTFPLSVRNPPGPDGRPGASVVAHGNALLVEHGLDSTWLPGGDTDETVKVPQAPDGPDGAARTRPFTATVRGTPVTWSPPHPRPDDVAAAQARGLLDLAAEARGRLRDLHHEAARLDEDDRDFLRTWFGASVVGDLADAADRQDTVARLLCRFDELLAAKRRRLDTLVRRARSGYVLDPGDATWELGQTWGHGAAQALHRDNPALHGPARTALRPDPRAALPVLHVTETDETDGAGARWTPRRDLLGSGPRDRHVVGETDDDGVLTLRFGDGRCGQAPRPGTRLRVTYRVGNGRSGNAGSEAVNRFTHRDTELPSVTRVRNPVPVTGGTDPEPVAEARRAATRAPFRALLRAVTAEDYATLAAGHPEVRRAAATLRWTGSWYEADVALDPAGTTVPWPSLLADVRAVLHRYRRIGHDVVTRPALLVPLDVALYVLVDPHYVTAHVREALLRDFLPGRRTDGTPGFFDPSALTFGTPVRASALVALCMGVPGVRHAEVTLLRRSRAAGAEAERPDVPPSGELRLRPLEIPRLDGDVTRPENGRLTLRLRGGR</sequence>
<dbReference type="EMBL" id="CP019724">
    <property type="protein sequence ID" value="AQS66306.1"/>
    <property type="molecule type" value="Genomic_DNA"/>
</dbReference>
<organism evidence="2 3">
    <name type="scientific">Streptomyces pactum</name>
    <dbReference type="NCBI Taxonomy" id="68249"/>
    <lineage>
        <taxon>Bacteria</taxon>
        <taxon>Bacillati</taxon>
        <taxon>Actinomycetota</taxon>
        <taxon>Actinomycetes</taxon>
        <taxon>Kitasatosporales</taxon>
        <taxon>Streptomycetaceae</taxon>
        <taxon>Streptomyces</taxon>
    </lineage>
</organism>
<proteinExistence type="predicted"/>
<gene>
    <name evidence="2" type="ORF">B1H29_04640</name>
</gene>
<reference evidence="2 3" key="1">
    <citation type="submission" date="2017-02" db="EMBL/GenBank/DDBJ databases">
        <title>Streptomyces pactum ACT12 Genome sequencing and assembly.</title>
        <authorList>
            <person name="Xue Q."/>
            <person name="Yan X."/>
            <person name="Jia L."/>
            <person name="Yan H."/>
        </authorList>
    </citation>
    <scope>NUCLEOTIDE SEQUENCE [LARGE SCALE GENOMIC DNA]</scope>
    <source>
        <strain evidence="2 3">ACT12</strain>
    </source>
</reference>
<dbReference type="Proteomes" id="UP000189443">
    <property type="component" value="Chromosome"/>
</dbReference>
<dbReference type="KEGG" id="spac:B1H29_04640"/>
<dbReference type="OrthoDB" id="9027184at2"/>
<dbReference type="NCBIfam" id="TIGR02243">
    <property type="entry name" value="putative baseplate assembly protein"/>
    <property type="match status" value="1"/>
</dbReference>
<dbReference type="RefSeq" id="WP_055420977.1">
    <property type="nucleotide sequence ID" value="NZ_CP019724.1"/>
</dbReference>
<feature type="compositionally biased region" description="Basic and acidic residues" evidence="1">
    <location>
        <begin position="623"/>
        <end position="639"/>
    </location>
</feature>
<dbReference type="AlphaFoldDB" id="A0A1S6J3H0"/>